<protein>
    <submittedName>
        <fullName evidence="1">Uncharacterized protein</fullName>
    </submittedName>
</protein>
<reference evidence="1 2" key="1">
    <citation type="submission" date="2014-04" db="EMBL/GenBank/DDBJ databases">
        <authorList>
            <consortium name="DOE Joint Genome Institute"/>
            <person name="Kuo A."/>
            <person name="Kohler A."/>
            <person name="Costa M.D."/>
            <person name="Nagy L.G."/>
            <person name="Floudas D."/>
            <person name="Copeland A."/>
            <person name="Barry K.W."/>
            <person name="Cichocki N."/>
            <person name="Veneault-Fourrey C."/>
            <person name="LaButti K."/>
            <person name="Lindquist E.A."/>
            <person name="Lipzen A."/>
            <person name="Lundell T."/>
            <person name="Morin E."/>
            <person name="Murat C."/>
            <person name="Sun H."/>
            <person name="Tunlid A."/>
            <person name="Henrissat B."/>
            <person name="Grigoriev I.V."/>
            <person name="Hibbett D.S."/>
            <person name="Martin F."/>
            <person name="Nordberg H.P."/>
            <person name="Cantor M.N."/>
            <person name="Hua S.X."/>
        </authorList>
    </citation>
    <scope>NUCLEOTIDE SEQUENCE [LARGE SCALE GENOMIC DNA]</scope>
    <source>
        <strain evidence="1 2">Marx 270</strain>
    </source>
</reference>
<gene>
    <name evidence="1" type="ORF">M404DRAFT_28382</name>
</gene>
<evidence type="ECO:0000313" key="2">
    <source>
        <dbReference type="Proteomes" id="UP000054217"/>
    </source>
</evidence>
<dbReference type="HOGENOM" id="CLU_1300143_0_0_1"/>
<evidence type="ECO:0000313" key="1">
    <source>
        <dbReference type="EMBL" id="KIO01872.1"/>
    </source>
</evidence>
<accession>A0A0C3JWV5</accession>
<dbReference type="InParanoid" id="A0A0C3JWV5"/>
<dbReference type="EMBL" id="KN831985">
    <property type="protein sequence ID" value="KIO01872.1"/>
    <property type="molecule type" value="Genomic_DNA"/>
</dbReference>
<organism evidence="1 2">
    <name type="scientific">Pisolithus tinctorius Marx 270</name>
    <dbReference type="NCBI Taxonomy" id="870435"/>
    <lineage>
        <taxon>Eukaryota</taxon>
        <taxon>Fungi</taxon>
        <taxon>Dikarya</taxon>
        <taxon>Basidiomycota</taxon>
        <taxon>Agaricomycotina</taxon>
        <taxon>Agaricomycetes</taxon>
        <taxon>Agaricomycetidae</taxon>
        <taxon>Boletales</taxon>
        <taxon>Sclerodermatineae</taxon>
        <taxon>Pisolithaceae</taxon>
        <taxon>Pisolithus</taxon>
    </lineage>
</organism>
<name>A0A0C3JWV5_PISTI</name>
<dbReference type="Proteomes" id="UP000054217">
    <property type="component" value="Unassembled WGS sequence"/>
</dbReference>
<keyword evidence="2" id="KW-1185">Reference proteome</keyword>
<dbReference type="AlphaFoldDB" id="A0A0C3JWV5"/>
<reference evidence="2" key="2">
    <citation type="submission" date="2015-01" db="EMBL/GenBank/DDBJ databases">
        <title>Evolutionary Origins and Diversification of the Mycorrhizal Mutualists.</title>
        <authorList>
            <consortium name="DOE Joint Genome Institute"/>
            <consortium name="Mycorrhizal Genomics Consortium"/>
            <person name="Kohler A."/>
            <person name="Kuo A."/>
            <person name="Nagy L.G."/>
            <person name="Floudas D."/>
            <person name="Copeland A."/>
            <person name="Barry K.W."/>
            <person name="Cichocki N."/>
            <person name="Veneault-Fourrey C."/>
            <person name="LaButti K."/>
            <person name="Lindquist E.A."/>
            <person name="Lipzen A."/>
            <person name="Lundell T."/>
            <person name="Morin E."/>
            <person name="Murat C."/>
            <person name="Riley R."/>
            <person name="Ohm R."/>
            <person name="Sun H."/>
            <person name="Tunlid A."/>
            <person name="Henrissat B."/>
            <person name="Grigoriev I.V."/>
            <person name="Hibbett D.S."/>
            <person name="Martin F."/>
        </authorList>
    </citation>
    <scope>NUCLEOTIDE SEQUENCE [LARGE SCALE GENOMIC DNA]</scope>
    <source>
        <strain evidence="2">Marx 270</strain>
    </source>
</reference>
<proteinExistence type="predicted"/>
<sequence length="212" mass="23363">MAWGRISRNIDVFPQDAISVPTEVTGLDLLRQISTNVLQYEVRADTVSDLPPFDIHSNCYNLTFPAGAQNQIVNSAHLQTRNGGYRKMAHAPSISAMIYKLITALREERIGSMSTCESELFAWRDAAWISIVTSFAREGDMQAGTSLNSSQENSLEIDIHESSELGLLARSPSSVSCLALITYLYGLLRMHVDDGPPIAPVRSLLDVNSNYT</sequence>